<feature type="transmembrane region" description="Helical" evidence="7">
    <location>
        <begin position="217"/>
        <end position="236"/>
    </location>
</feature>
<feature type="transmembrane region" description="Helical" evidence="7">
    <location>
        <begin position="978"/>
        <end position="995"/>
    </location>
</feature>
<comment type="caution">
    <text evidence="10">The sequence shown here is derived from an EMBL/GenBank/DDBJ whole genome shotgun (WGS) entry which is preliminary data.</text>
</comment>
<organism evidence="10 11">
    <name type="scientific">Durusdinium trenchii</name>
    <dbReference type="NCBI Taxonomy" id="1381693"/>
    <lineage>
        <taxon>Eukaryota</taxon>
        <taxon>Sar</taxon>
        <taxon>Alveolata</taxon>
        <taxon>Dinophyceae</taxon>
        <taxon>Suessiales</taxon>
        <taxon>Symbiodiniaceae</taxon>
        <taxon>Durusdinium</taxon>
    </lineage>
</organism>
<dbReference type="PANTHER" id="PTHR30071">
    <property type="entry name" value="HEME EXPORTER PROTEIN C"/>
    <property type="match status" value="1"/>
</dbReference>
<dbReference type="Proteomes" id="UP001642464">
    <property type="component" value="Unassembled WGS sequence"/>
</dbReference>
<keyword evidence="5 7" id="KW-0472">Membrane</keyword>
<evidence type="ECO:0000256" key="1">
    <source>
        <dbReference type="ARBA" id="ARBA00004141"/>
    </source>
</evidence>
<feature type="transmembrane region" description="Helical" evidence="7">
    <location>
        <begin position="1004"/>
        <end position="1024"/>
    </location>
</feature>
<evidence type="ECO:0000256" key="2">
    <source>
        <dbReference type="ARBA" id="ARBA00022692"/>
    </source>
</evidence>
<feature type="compositionally biased region" description="Polar residues" evidence="6">
    <location>
        <begin position="11"/>
        <end position="27"/>
    </location>
</feature>
<feature type="transmembrane region" description="Helical" evidence="7">
    <location>
        <begin position="44"/>
        <end position="66"/>
    </location>
</feature>
<evidence type="ECO:0000313" key="10">
    <source>
        <dbReference type="EMBL" id="CAK9102347.1"/>
    </source>
</evidence>
<keyword evidence="3" id="KW-0201">Cytochrome c-type biogenesis</keyword>
<sequence>MATIVERKTDQTTADPQPQSTRSVPVTAPANSTWGSVQRVLKPLASLQLTVALFAMSIVIVLAGTLAQVNADIWDVIQEYFRVDFTALWMASFPWINLGQLFVWIDAELFFPPSFFPPEPTFPAGFGWMVHVWPQGTPDFPNWVGLWFPKGWTIGAVMMLNLFAAHTVRFKVQSSGMRLWAGWGVIAFGCLITLLVIMSGSNTDGVAANSILNYDNLWILMQVSLLAFSGLLIYAALSTPAERWTQRWLWGGLAALFIATFAATFGMSRFDDSAMRILFQLMKGTLAGVVLLVGCVMVFNKRAGIVLLHGGIGLIMVYDVIVGVKHVEGQMRIAEGQTVQFARDIREIEFAIVDGSDDETDTVTIIPGSFLREGKTIEHELLPFDVRVDKFFRNSDLKPVQAAEEVENPATAGLGTRFVATDVRAATGTDTAGMVDVASAYVTLLDKRSGEEIDTYLVTSFPDAVPGALPETQSVQLGEDSLGIALRYKRLYKDYRITLNDVQKNDYKGTNNPKDYSSFIVVEDPTRDTKFEQRIWMNNPLRYAGETFYQSSYIPPGAVGQGSPEMTVLQVVTNEGWMTPYVACMIVGVGMLAQFGLTLLRFLNRRARLSAAMEPNGAIESLNGDNEALAATSAVDPHRAGSGGARRLDQWGWIVAGVVVVLVAAAVGRSAMPPTPDDGEMDVVAFGELPMWYKGRPMPLDTFARNCLLQLGDRASFKDEEGESQPAIRWLLDLMADEDKARKHNVIRIENLAVLDAVGLEKRDKFAYSLEELMEKSDEIVKQAMAASEVPGEQRTLYQRKVLELANRIIFYSYLERSLGRPPKMPPAGDSGAEPQSMQQLAQRAQDFFSLIEFARSETEKFGEAYELGPLPLVVPTHVGVEEETGVASLDTEWEPLSIARIYRQFYDEFPKDTPPAIDELCGVLDAARDGDVKAFNSGVAEYRDLLASHASDLTDLSLAKTDFEAFYNRFSAFNTASWLYLVAGILAVIGWLGWPQIFERTSFWLTLAILLLHTFALVGRVYISGRPPVTNLYSSAVFIGWAAVIGGLLMEANSKLGIGNVIAAAAGFLTLRIASGLAADGDTFVVLEAVLDTQFWLATHVVCISLGYATTYLAGLLGVLYILMGVFTPALSKHMSKEIARMTYGTLCFAIFFSFVGTVLGGLWADDSWGRFWGWDPKENGALIIVLWNALVLHARWGAMIKDRGLAVLTVLGNIVVSWSWFGVNELGVGLHSYGFTEGRLLMLVLFGASQLLIAGIGTLPKTVWLSERKQLAA</sequence>
<evidence type="ECO:0000259" key="9">
    <source>
        <dbReference type="Pfam" id="PF05140"/>
    </source>
</evidence>
<comment type="subcellular location">
    <subcellularLocation>
        <location evidence="1">Membrane</location>
        <topology evidence="1">Multi-pass membrane protein</topology>
    </subcellularLocation>
</comment>
<keyword evidence="2 7" id="KW-0812">Transmembrane</keyword>
<feature type="transmembrane region" description="Helical" evidence="7">
    <location>
        <begin position="1057"/>
        <end position="1076"/>
    </location>
</feature>
<feature type="transmembrane region" description="Helical" evidence="7">
    <location>
        <begin position="580"/>
        <end position="603"/>
    </location>
</feature>
<evidence type="ECO:0000256" key="3">
    <source>
        <dbReference type="ARBA" id="ARBA00022748"/>
    </source>
</evidence>
<feature type="domain" description="ResB-like" evidence="9">
    <location>
        <begin position="493"/>
        <end position="553"/>
    </location>
</feature>
<feature type="transmembrane region" description="Helical" evidence="7">
    <location>
        <begin position="1145"/>
        <end position="1166"/>
    </location>
</feature>
<dbReference type="InterPro" id="IPR002541">
    <property type="entry name" value="Cyt_c_assembly"/>
</dbReference>
<evidence type="ECO:0000313" key="11">
    <source>
        <dbReference type="Proteomes" id="UP001642464"/>
    </source>
</evidence>
<feature type="transmembrane region" description="Helical" evidence="7">
    <location>
        <begin position="277"/>
        <end position="299"/>
    </location>
</feature>
<gene>
    <name evidence="10" type="ORF">SCF082_LOCUS47840</name>
</gene>
<dbReference type="PANTHER" id="PTHR30071:SF1">
    <property type="entry name" value="CYTOCHROME B_B6 PROTEIN-RELATED"/>
    <property type="match status" value="1"/>
</dbReference>
<feature type="transmembrane region" description="Helical" evidence="7">
    <location>
        <begin position="1096"/>
        <end position="1124"/>
    </location>
</feature>
<accession>A0ABP0RP27</accession>
<feature type="region of interest" description="Disordered" evidence="6">
    <location>
        <begin position="1"/>
        <end position="27"/>
    </location>
</feature>
<feature type="domain" description="Cytochrome c assembly protein" evidence="8">
    <location>
        <begin position="1031"/>
        <end position="1233"/>
    </location>
</feature>
<evidence type="ECO:0000256" key="5">
    <source>
        <dbReference type="ARBA" id="ARBA00023136"/>
    </source>
</evidence>
<feature type="transmembrane region" description="Helical" evidence="7">
    <location>
        <begin position="306"/>
        <end position="324"/>
    </location>
</feature>
<feature type="transmembrane region" description="Helical" evidence="7">
    <location>
        <begin position="1243"/>
        <end position="1261"/>
    </location>
</feature>
<evidence type="ECO:0000256" key="6">
    <source>
        <dbReference type="SAM" id="MobiDB-lite"/>
    </source>
</evidence>
<keyword evidence="4 7" id="KW-1133">Transmembrane helix</keyword>
<protein>
    <submittedName>
        <fullName evidence="10">Protein NrfI</fullName>
    </submittedName>
</protein>
<feature type="transmembrane region" description="Helical" evidence="7">
    <location>
        <begin position="151"/>
        <end position="168"/>
    </location>
</feature>
<dbReference type="Pfam" id="PF05140">
    <property type="entry name" value="ResB"/>
    <property type="match status" value="1"/>
</dbReference>
<feature type="compositionally biased region" description="Basic and acidic residues" evidence="6">
    <location>
        <begin position="1"/>
        <end position="10"/>
    </location>
</feature>
<reference evidence="10 11" key="1">
    <citation type="submission" date="2024-02" db="EMBL/GenBank/DDBJ databases">
        <authorList>
            <person name="Chen Y."/>
            <person name="Shah S."/>
            <person name="Dougan E. K."/>
            <person name="Thang M."/>
            <person name="Chan C."/>
        </authorList>
    </citation>
    <scope>NUCLEOTIDE SEQUENCE [LARGE SCALE GENOMIC DNA]</scope>
</reference>
<evidence type="ECO:0000256" key="4">
    <source>
        <dbReference type="ARBA" id="ARBA00022989"/>
    </source>
</evidence>
<dbReference type="InterPro" id="IPR045062">
    <property type="entry name" value="Cyt_c_biogenesis_CcsA/CcmC"/>
</dbReference>
<name>A0ABP0RP27_9DINO</name>
<feature type="transmembrane region" description="Helical" evidence="7">
    <location>
        <begin position="1182"/>
        <end position="1200"/>
    </location>
</feature>
<feature type="transmembrane region" description="Helical" evidence="7">
    <location>
        <begin position="248"/>
        <end position="265"/>
    </location>
</feature>
<feature type="transmembrane region" description="Helical" evidence="7">
    <location>
        <begin position="1207"/>
        <end position="1223"/>
    </location>
</feature>
<feature type="transmembrane region" description="Helical" evidence="7">
    <location>
        <begin position="87"/>
        <end position="105"/>
    </location>
</feature>
<evidence type="ECO:0000259" key="8">
    <source>
        <dbReference type="Pfam" id="PF01578"/>
    </source>
</evidence>
<feature type="transmembrane region" description="Helical" evidence="7">
    <location>
        <begin position="1030"/>
        <end position="1050"/>
    </location>
</feature>
<proteinExistence type="predicted"/>
<feature type="transmembrane region" description="Helical" evidence="7">
    <location>
        <begin position="651"/>
        <end position="672"/>
    </location>
</feature>
<keyword evidence="11" id="KW-1185">Reference proteome</keyword>
<dbReference type="EMBL" id="CAXAMM010042004">
    <property type="protein sequence ID" value="CAK9102347.1"/>
    <property type="molecule type" value="Genomic_DNA"/>
</dbReference>
<evidence type="ECO:0000256" key="7">
    <source>
        <dbReference type="SAM" id="Phobius"/>
    </source>
</evidence>
<feature type="transmembrane region" description="Helical" evidence="7">
    <location>
        <begin position="180"/>
        <end position="197"/>
    </location>
</feature>
<dbReference type="Pfam" id="PF01578">
    <property type="entry name" value="Cytochrom_C_asm"/>
    <property type="match status" value="1"/>
</dbReference>
<dbReference type="InterPro" id="IPR007816">
    <property type="entry name" value="ResB-like_domain"/>
</dbReference>